<keyword evidence="8" id="KW-1185">Reference proteome</keyword>
<dbReference type="Gene3D" id="1.10.150.130">
    <property type="match status" value="1"/>
</dbReference>
<evidence type="ECO:0000313" key="8">
    <source>
        <dbReference type="Proteomes" id="UP001560267"/>
    </source>
</evidence>
<sequence>MITALRVVRMLGDFEQHHCILRRYYKHRQLLSSDEFIEALGAYACECQAREYSRVTQAHYAKSAEKFFSFLESQAVTHTGQINPLHIERYACTWLGYSAKTVDLELTALRSVLRFLHAQGRNDRDLSLVVPAVPSRKHTRIPSVWTCEHVKELLAVIDRGNPGGKRDYAMILLVVRLGLRSMDVKHLQLSHLHWDTSRIEFVSSKAGRTISLPLLPDVGWAIIDYLRNGRPAVSSPYVFLRHLAPLEPFSDEDHLYQVIEKYRKQAHLPLLPHRKRGMHSLRHTLASTLLEHNTPLAVISDILGHSDTDTTAAYLKVDVNRLRECALNLEEVLMS</sequence>
<dbReference type="PANTHER" id="PTHR30349:SF81">
    <property type="entry name" value="TYROSINE RECOMBINASE XERC"/>
    <property type="match status" value="1"/>
</dbReference>
<dbReference type="Pfam" id="PF02899">
    <property type="entry name" value="Phage_int_SAM_1"/>
    <property type="match status" value="1"/>
</dbReference>
<dbReference type="InterPro" id="IPR004107">
    <property type="entry name" value="Integrase_SAM-like_N"/>
</dbReference>
<dbReference type="InterPro" id="IPR011010">
    <property type="entry name" value="DNA_brk_join_enz"/>
</dbReference>
<comment type="caution">
    <text evidence="7">The sequence shown here is derived from an EMBL/GenBank/DDBJ whole genome shotgun (WGS) entry which is preliminary data.</text>
</comment>
<keyword evidence="3" id="KW-0233">DNA recombination</keyword>
<evidence type="ECO:0000256" key="4">
    <source>
        <dbReference type="PROSITE-ProRule" id="PRU01248"/>
    </source>
</evidence>
<evidence type="ECO:0000256" key="3">
    <source>
        <dbReference type="ARBA" id="ARBA00023172"/>
    </source>
</evidence>
<dbReference type="InterPro" id="IPR050090">
    <property type="entry name" value="Tyrosine_recombinase_XerCD"/>
</dbReference>
<dbReference type="CDD" id="cd01188">
    <property type="entry name" value="INT_RitA_C_like"/>
    <property type="match status" value="1"/>
</dbReference>
<evidence type="ECO:0000313" key="7">
    <source>
        <dbReference type="EMBL" id="MEX6430886.1"/>
    </source>
</evidence>
<keyword evidence="1" id="KW-0229">DNA integration</keyword>
<organism evidence="7 8">
    <name type="scientific">Ferrimicrobium acidiphilum</name>
    <dbReference type="NCBI Taxonomy" id="121039"/>
    <lineage>
        <taxon>Bacteria</taxon>
        <taxon>Bacillati</taxon>
        <taxon>Actinomycetota</taxon>
        <taxon>Acidimicrobiia</taxon>
        <taxon>Acidimicrobiales</taxon>
        <taxon>Acidimicrobiaceae</taxon>
        <taxon>Ferrimicrobium</taxon>
    </lineage>
</organism>
<feature type="domain" description="Tyr recombinase" evidence="5">
    <location>
        <begin position="140"/>
        <end position="327"/>
    </location>
</feature>
<protein>
    <submittedName>
        <fullName evidence="7">Site-specific integrase</fullName>
    </submittedName>
</protein>
<dbReference type="InterPro" id="IPR013762">
    <property type="entry name" value="Integrase-like_cat_sf"/>
</dbReference>
<dbReference type="EMBL" id="JBFSHR010000105">
    <property type="protein sequence ID" value="MEX6430886.1"/>
    <property type="molecule type" value="Genomic_DNA"/>
</dbReference>
<keyword evidence="2 4" id="KW-0238">DNA-binding</keyword>
<reference evidence="7 8" key="1">
    <citation type="submission" date="2024-07" db="EMBL/GenBank/DDBJ databases">
        <title>Draft Genome Sequence of Ferrimicrobium acidiphilum Strain YE2023, Isolated from a Pulp of Bioleach Reactor.</title>
        <authorList>
            <person name="Elkina Y.A."/>
            <person name="Bulaeva A.G."/>
            <person name="Beletsky A.V."/>
            <person name="Mardanov A.V."/>
        </authorList>
    </citation>
    <scope>NUCLEOTIDE SEQUENCE [LARGE SCALE GENOMIC DNA]</scope>
    <source>
        <strain evidence="7 8">YE2023</strain>
    </source>
</reference>
<evidence type="ECO:0000259" key="5">
    <source>
        <dbReference type="PROSITE" id="PS51898"/>
    </source>
</evidence>
<evidence type="ECO:0000256" key="1">
    <source>
        <dbReference type="ARBA" id="ARBA00022908"/>
    </source>
</evidence>
<dbReference type="PROSITE" id="PS51898">
    <property type="entry name" value="TYR_RECOMBINASE"/>
    <property type="match status" value="1"/>
</dbReference>
<proteinExistence type="predicted"/>
<evidence type="ECO:0000259" key="6">
    <source>
        <dbReference type="PROSITE" id="PS51900"/>
    </source>
</evidence>
<gene>
    <name evidence="7" type="ORF">AB6A68_13750</name>
</gene>
<dbReference type="PANTHER" id="PTHR30349">
    <property type="entry name" value="PHAGE INTEGRASE-RELATED"/>
    <property type="match status" value="1"/>
</dbReference>
<dbReference type="Gene3D" id="1.10.443.10">
    <property type="entry name" value="Intergrase catalytic core"/>
    <property type="match status" value="1"/>
</dbReference>
<feature type="domain" description="Core-binding (CB)" evidence="6">
    <location>
        <begin position="31"/>
        <end position="117"/>
    </location>
</feature>
<evidence type="ECO:0000256" key="2">
    <source>
        <dbReference type="ARBA" id="ARBA00023125"/>
    </source>
</evidence>
<dbReference type="RefSeq" id="WP_369084989.1">
    <property type="nucleotide sequence ID" value="NZ_JBFSHR010000105.1"/>
</dbReference>
<dbReference type="InterPro" id="IPR010998">
    <property type="entry name" value="Integrase_recombinase_N"/>
</dbReference>
<dbReference type="PROSITE" id="PS51900">
    <property type="entry name" value="CB"/>
    <property type="match status" value="1"/>
</dbReference>
<accession>A0ABV3Y7G8</accession>
<dbReference type="Pfam" id="PF00589">
    <property type="entry name" value="Phage_integrase"/>
    <property type="match status" value="1"/>
</dbReference>
<dbReference type="InterPro" id="IPR002104">
    <property type="entry name" value="Integrase_catalytic"/>
</dbReference>
<dbReference type="Proteomes" id="UP001560267">
    <property type="component" value="Unassembled WGS sequence"/>
</dbReference>
<name>A0ABV3Y7G8_9ACTN</name>
<dbReference type="SUPFAM" id="SSF56349">
    <property type="entry name" value="DNA breaking-rejoining enzymes"/>
    <property type="match status" value="1"/>
</dbReference>
<dbReference type="InterPro" id="IPR044068">
    <property type="entry name" value="CB"/>
</dbReference>